<dbReference type="PANTHER" id="PTHR33778:SF1">
    <property type="entry name" value="MAGNESIUM TRANSPORTER YHID-RELATED"/>
    <property type="match status" value="1"/>
</dbReference>
<dbReference type="Proteomes" id="UP000664882">
    <property type="component" value="Unassembled WGS sequence"/>
</dbReference>
<proteinExistence type="inferred from homology"/>
<evidence type="ECO:0000256" key="6">
    <source>
        <dbReference type="ARBA" id="ARBA00023136"/>
    </source>
</evidence>
<feature type="transmembrane region" description="Helical" evidence="7">
    <location>
        <begin position="50"/>
        <end position="72"/>
    </location>
</feature>
<comment type="similarity">
    <text evidence="2 7">Belongs to the MgtC/SapB family.</text>
</comment>
<evidence type="ECO:0000256" key="3">
    <source>
        <dbReference type="ARBA" id="ARBA00022475"/>
    </source>
</evidence>
<dbReference type="EMBL" id="JAGDFX010000007">
    <property type="protein sequence ID" value="MBO1519522.1"/>
    <property type="molecule type" value="Genomic_DNA"/>
</dbReference>
<keyword evidence="5 7" id="KW-1133">Transmembrane helix</keyword>
<keyword evidence="6 7" id="KW-0472">Membrane</keyword>
<accession>A0ABS3NG54</accession>
<keyword evidence="10" id="KW-1185">Reference proteome</keyword>
<dbReference type="InterPro" id="IPR003416">
    <property type="entry name" value="MgtC/SapB/SrpB/YhiD_fam"/>
</dbReference>
<protein>
    <recommendedName>
        <fullName evidence="7">Protein MgtC</fullName>
    </recommendedName>
</protein>
<keyword evidence="3" id="KW-1003">Cell membrane</keyword>
<sequence length="162" mass="16948">MDIFWEALVYGIPSERELAHVLMRLLAAAVLGAIIGVQREKAGKPAGLRTHILVCIGTAVFILACSGVGMTLDALSRVIQGVVTGIGFIGAGTILKLDNQQAVKGLTTAASVWMTAAIGVAVGLGSLGVALLGTLFTLIILALAAPFERRAEQKRKVKEERT</sequence>
<name>A0ABS3NG54_9GAMM</name>
<comment type="subcellular location">
    <subcellularLocation>
        <location evidence="7">Cell inner membrane</location>
        <topology evidence="7">Multi-pass membrane protein</topology>
    </subcellularLocation>
    <subcellularLocation>
        <location evidence="1">Cell membrane</location>
        <topology evidence="1">Multi-pass membrane protein</topology>
    </subcellularLocation>
</comment>
<feature type="domain" description="MgtC/SapB/SrpB/YhiD N-terminal" evidence="8">
    <location>
        <begin position="25"/>
        <end position="149"/>
    </location>
</feature>
<reference evidence="9 10" key="1">
    <citation type="submission" date="2021-03" db="EMBL/GenBank/DDBJ databases">
        <title>Oceanisphaera sp. nov., isolated from the intestine.</title>
        <authorList>
            <person name="Zhao L.-H."/>
            <person name="Shi L.-F."/>
        </authorList>
    </citation>
    <scope>NUCLEOTIDE SEQUENCE [LARGE SCALE GENOMIC DNA]</scope>
    <source>
        <strain evidence="9 10">DM8</strain>
    </source>
</reference>
<evidence type="ECO:0000256" key="1">
    <source>
        <dbReference type="ARBA" id="ARBA00004651"/>
    </source>
</evidence>
<evidence type="ECO:0000256" key="2">
    <source>
        <dbReference type="ARBA" id="ARBA00009298"/>
    </source>
</evidence>
<keyword evidence="4 7" id="KW-0812">Transmembrane</keyword>
<evidence type="ECO:0000313" key="9">
    <source>
        <dbReference type="EMBL" id="MBO1519522.1"/>
    </source>
</evidence>
<evidence type="ECO:0000256" key="7">
    <source>
        <dbReference type="RuleBase" id="RU365041"/>
    </source>
</evidence>
<dbReference type="InterPro" id="IPR049177">
    <property type="entry name" value="MgtC_SapB_SrpB_YhiD_N"/>
</dbReference>
<feature type="transmembrane region" description="Helical" evidence="7">
    <location>
        <begin position="128"/>
        <end position="147"/>
    </location>
</feature>
<dbReference type="Pfam" id="PF02308">
    <property type="entry name" value="MgtC"/>
    <property type="match status" value="1"/>
</dbReference>
<feature type="transmembrane region" description="Helical" evidence="7">
    <location>
        <begin position="78"/>
        <end position="95"/>
    </location>
</feature>
<comment type="caution">
    <text evidence="9">The sequence shown here is derived from an EMBL/GenBank/DDBJ whole genome shotgun (WGS) entry which is preliminary data.</text>
</comment>
<gene>
    <name evidence="9" type="ORF">J3U76_07775</name>
</gene>
<dbReference type="RefSeq" id="WP_208005396.1">
    <property type="nucleotide sequence ID" value="NZ_JAGDFX010000007.1"/>
</dbReference>
<feature type="transmembrane region" description="Helical" evidence="7">
    <location>
        <begin position="18"/>
        <end position="38"/>
    </location>
</feature>
<organism evidence="9 10">
    <name type="scientific">Oceanisphaera pacifica</name>
    <dbReference type="NCBI Taxonomy" id="2818389"/>
    <lineage>
        <taxon>Bacteria</taxon>
        <taxon>Pseudomonadati</taxon>
        <taxon>Pseudomonadota</taxon>
        <taxon>Gammaproteobacteria</taxon>
        <taxon>Aeromonadales</taxon>
        <taxon>Aeromonadaceae</taxon>
        <taxon>Oceanisphaera</taxon>
    </lineage>
</organism>
<feature type="transmembrane region" description="Helical" evidence="7">
    <location>
        <begin position="102"/>
        <end position="122"/>
    </location>
</feature>
<dbReference type="PANTHER" id="PTHR33778">
    <property type="entry name" value="PROTEIN MGTC"/>
    <property type="match status" value="1"/>
</dbReference>
<dbReference type="PRINTS" id="PR01837">
    <property type="entry name" value="MGTCSAPBPROT"/>
</dbReference>
<keyword evidence="7" id="KW-0997">Cell inner membrane</keyword>
<evidence type="ECO:0000313" key="10">
    <source>
        <dbReference type="Proteomes" id="UP000664882"/>
    </source>
</evidence>
<evidence type="ECO:0000256" key="5">
    <source>
        <dbReference type="ARBA" id="ARBA00022989"/>
    </source>
</evidence>
<evidence type="ECO:0000259" key="8">
    <source>
        <dbReference type="Pfam" id="PF02308"/>
    </source>
</evidence>
<evidence type="ECO:0000256" key="4">
    <source>
        <dbReference type="ARBA" id="ARBA00022692"/>
    </source>
</evidence>